<sequence length="299" mass="32890">MFKFQAEQKVYQIGNVTIGGQPGQHPTVLMASIFYQGDKLVQDEEKGTFDQEGALCWINKIDDMCQKVKLPLMIDIVGSSENAMRAYVEFIGRHTELPFIIDGTVAKVRIAGVEMAAKLGLQDRAVFDSVNVESKNEELSEVKKHGLKTAIVMLNNSKKPTAQGRVDIAEALIERAKSYGFEKLLLDMAVLDIVEPGPAAKAIYMLKDKYGYPAGCSPTHTVITGWKKASIYNKIEVASTKTSMATSLQLLGADFIMYGIKQTEIVPSMAAVDALVAYSCMQHGVKPASHDHPLYHVFK</sequence>
<accession>A0A3G1KPN1</accession>
<dbReference type="RefSeq" id="WP_214659135.1">
    <property type="nucleotide sequence ID" value="NZ_CP017634.1"/>
</dbReference>
<keyword evidence="2" id="KW-0489">Methyltransferase</keyword>
<evidence type="ECO:0008006" key="6">
    <source>
        <dbReference type="Google" id="ProtNLM"/>
    </source>
</evidence>
<reference evidence="4 5" key="1">
    <citation type="submission" date="2016-10" db="EMBL/GenBank/DDBJ databases">
        <title>Complete Genome Sequence of Peptococcaceae strain DCMF.</title>
        <authorList>
            <person name="Edwards R.J."/>
            <person name="Holland S.I."/>
            <person name="Deshpande N.P."/>
            <person name="Wong Y.K."/>
            <person name="Ertan H."/>
            <person name="Manefield M."/>
            <person name="Russell T.L."/>
            <person name="Lee M.J."/>
        </authorList>
    </citation>
    <scope>NUCLEOTIDE SEQUENCE [LARGE SCALE GENOMIC DNA]</scope>
    <source>
        <strain evidence="4 5">DCMF</strain>
    </source>
</reference>
<protein>
    <recommendedName>
        <fullName evidence="6">Tetrahydromethanopterin S-methyltransferase subunit H</fullName>
    </recommendedName>
</protein>
<dbReference type="Gene3D" id="3.20.20.20">
    <property type="entry name" value="Dihydropteroate synthase-like"/>
    <property type="match status" value="1"/>
</dbReference>
<dbReference type="AlphaFoldDB" id="A0A3G1KPN1"/>
<dbReference type="GO" id="GO:0006730">
    <property type="term" value="P:one-carbon metabolic process"/>
    <property type="evidence" value="ECO:0007669"/>
    <property type="project" value="InterPro"/>
</dbReference>
<dbReference type="InterPro" id="IPR023467">
    <property type="entry name" value="MeTrfase_MtrH/MtxH"/>
</dbReference>
<evidence type="ECO:0000313" key="5">
    <source>
        <dbReference type="Proteomes" id="UP000323521"/>
    </source>
</evidence>
<evidence type="ECO:0000256" key="1">
    <source>
        <dbReference type="ARBA" id="ARBA00006230"/>
    </source>
</evidence>
<dbReference type="GO" id="GO:0032259">
    <property type="term" value="P:methylation"/>
    <property type="evidence" value="ECO:0007669"/>
    <property type="project" value="UniProtKB-KW"/>
</dbReference>
<dbReference type="InterPro" id="IPR011005">
    <property type="entry name" value="Dihydropteroate_synth-like_sf"/>
</dbReference>
<keyword evidence="3" id="KW-0808">Transferase</keyword>
<dbReference type="EMBL" id="CP017634">
    <property type="protein sequence ID" value="ATW24396.1"/>
    <property type="molecule type" value="Genomic_DNA"/>
</dbReference>
<organism evidence="4 5">
    <name type="scientific">Formimonas warabiya</name>
    <dbReference type="NCBI Taxonomy" id="1761012"/>
    <lineage>
        <taxon>Bacteria</taxon>
        <taxon>Bacillati</taxon>
        <taxon>Bacillota</taxon>
        <taxon>Clostridia</taxon>
        <taxon>Eubacteriales</taxon>
        <taxon>Peptococcaceae</taxon>
        <taxon>Candidatus Formimonas</taxon>
    </lineage>
</organism>
<dbReference type="Proteomes" id="UP000323521">
    <property type="component" value="Chromosome"/>
</dbReference>
<evidence type="ECO:0000313" key="4">
    <source>
        <dbReference type="EMBL" id="ATW24396.1"/>
    </source>
</evidence>
<dbReference type="SUPFAM" id="SSF51717">
    <property type="entry name" value="Dihydropteroate synthetase-like"/>
    <property type="match status" value="1"/>
</dbReference>
<evidence type="ECO:0000256" key="3">
    <source>
        <dbReference type="ARBA" id="ARBA00022679"/>
    </source>
</evidence>
<dbReference type="Pfam" id="PF02007">
    <property type="entry name" value="MtrH"/>
    <property type="match status" value="1"/>
</dbReference>
<proteinExistence type="inferred from homology"/>
<name>A0A3G1KPN1_FORW1</name>
<evidence type="ECO:0000256" key="2">
    <source>
        <dbReference type="ARBA" id="ARBA00022603"/>
    </source>
</evidence>
<keyword evidence="5" id="KW-1185">Reference proteome</keyword>
<dbReference type="GO" id="GO:0008168">
    <property type="term" value="F:methyltransferase activity"/>
    <property type="evidence" value="ECO:0007669"/>
    <property type="project" value="UniProtKB-KW"/>
</dbReference>
<gene>
    <name evidence="4" type="ORF">DCMF_06005</name>
</gene>
<dbReference type="KEGG" id="fwa:DCMF_06005"/>
<comment type="similarity">
    <text evidence="1">Belongs to the MtrH family.</text>
</comment>